<keyword evidence="2" id="KW-1185">Reference proteome</keyword>
<dbReference type="HOGENOM" id="CLU_549382_0_0_2"/>
<dbReference type="EMBL" id="CP002117">
    <property type="protein sequence ID" value="ADN35668.1"/>
    <property type="molecule type" value="Genomic_DNA"/>
</dbReference>
<protein>
    <submittedName>
        <fullName evidence="1">Uncharacterized protein</fullName>
    </submittedName>
</protein>
<dbReference type="STRING" id="679926.Mpet_0900"/>
<sequence>MGQYEQLPEEFSKNFNKVIVRAEESIRKTGGLKEKIRDNPEFKKFYGNEIYTEYKDLFTDTCPSYYRIESGNVLDFILKSKNPVIVFLKPNIYNEEQFIKYLGISVNHFFEIMKEEKPGIIPFCDKPGSYKIDSGSGKYNPFYAELFNEWFDNDLLSKRPPLYGNALESAFIRPAPKQNDLWIEYKEELENNFPNIYHAKVQPDKKLDKHEFGNYFAERLARLEMLDLMPIHEIIWNMLVQCNNSQKQQDLDVTARLMFYCHQIFSVSTFYSKGSVLTLSKNDYDNILYSLNRMAKELSDSSKFAPQMKNKIRRILPSLYGLSSRQIAGIEEKLPLCFPGDLGSEKQLELWQKMMKNDSLYDDRTDCMKYENEYTKSQSDYVQGFRELGNLNEKWEPFYEEMKNLRDSYMKYSLGPYKWVRSSCEVLSTLPLGNISGYIIDILSEQDIGSFFSPLVEAGPAFVNCLVQNKSFEKELNICTGSKLFQSFSVSVWQKG</sequence>
<accession>E1RJM1</accession>
<dbReference type="Proteomes" id="UP000006565">
    <property type="component" value="Chromosome"/>
</dbReference>
<proteinExistence type="predicted"/>
<evidence type="ECO:0000313" key="1">
    <source>
        <dbReference type="EMBL" id="ADN35668.1"/>
    </source>
</evidence>
<evidence type="ECO:0000313" key="2">
    <source>
        <dbReference type="Proteomes" id="UP000006565"/>
    </source>
</evidence>
<organism evidence="1 2">
    <name type="scientific">Methanolacinia petrolearia (strain DSM 11571 / OCM 486 / SEBR 4847)</name>
    <name type="common">Methanoplanus petrolearius</name>
    <dbReference type="NCBI Taxonomy" id="679926"/>
    <lineage>
        <taxon>Archaea</taxon>
        <taxon>Methanobacteriati</taxon>
        <taxon>Methanobacteriota</taxon>
        <taxon>Stenosarchaea group</taxon>
        <taxon>Methanomicrobia</taxon>
        <taxon>Methanomicrobiales</taxon>
        <taxon>Methanomicrobiaceae</taxon>
        <taxon>Methanolacinia</taxon>
    </lineage>
</organism>
<name>E1RJM1_METP4</name>
<dbReference type="AlphaFoldDB" id="E1RJM1"/>
<reference evidence="1 2" key="1">
    <citation type="journal article" date="2010" name="Stand. Genomic Sci.">
        <title>Complete genome sequence of Methanoplanus petrolearius type strain (SEBR 4847).</title>
        <authorList>
            <person name="Brambilla E."/>
            <person name="Djao O.D."/>
            <person name="Daligault H."/>
            <person name="Lapidus A."/>
            <person name="Lucas S."/>
            <person name="Hammon N."/>
            <person name="Nolan M."/>
            <person name="Tice H."/>
            <person name="Cheng J.F."/>
            <person name="Han C."/>
            <person name="Tapia R."/>
            <person name="Goodwin L."/>
            <person name="Pitluck S."/>
            <person name="Liolios K."/>
            <person name="Ivanova N."/>
            <person name="Mavromatis K."/>
            <person name="Mikhailova N."/>
            <person name="Pati A."/>
            <person name="Chen A."/>
            <person name="Palaniappan K."/>
            <person name="Land M."/>
            <person name="Hauser L."/>
            <person name="Chang Y.J."/>
            <person name="Jeffries C.D."/>
            <person name="Rohde M."/>
            <person name="Spring S."/>
            <person name="Sikorski J."/>
            <person name="Goker M."/>
            <person name="Woyke T."/>
            <person name="Bristow J."/>
            <person name="Eisen J.A."/>
            <person name="Markowitz V."/>
            <person name="Hugenholtz P."/>
            <person name="Kyrpides N.C."/>
            <person name="Klenk H.P."/>
        </authorList>
    </citation>
    <scope>NUCLEOTIDE SEQUENCE [LARGE SCALE GENOMIC DNA]</scope>
    <source>
        <strain evidence="2">DSM 11571 / OCM 486 / SEBR 4847</strain>
    </source>
</reference>
<gene>
    <name evidence="1" type="ordered locus">Mpet_0900</name>
</gene>
<dbReference type="KEGG" id="mpi:Mpet_0900"/>